<feature type="compositionally biased region" description="Polar residues" evidence="1">
    <location>
        <begin position="531"/>
        <end position="540"/>
    </location>
</feature>
<feature type="region of interest" description="Disordered" evidence="1">
    <location>
        <begin position="92"/>
        <end position="114"/>
    </location>
</feature>
<dbReference type="AlphaFoldDB" id="A0A657LSG4"/>
<dbReference type="Proteomes" id="UP000182661">
    <property type="component" value="Unassembled WGS sequence"/>
</dbReference>
<evidence type="ECO:0000313" key="4">
    <source>
        <dbReference type="Proteomes" id="UP000182661"/>
    </source>
</evidence>
<feature type="compositionally biased region" description="Basic and acidic residues" evidence="1">
    <location>
        <begin position="289"/>
        <end position="298"/>
    </location>
</feature>
<organism evidence="3 4">
    <name type="scientific">Pararhizobium antarcticum</name>
    <dbReference type="NCBI Taxonomy" id="1798805"/>
    <lineage>
        <taxon>Bacteria</taxon>
        <taxon>Pseudomonadati</taxon>
        <taxon>Pseudomonadota</taxon>
        <taxon>Alphaproteobacteria</taxon>
        <taxon>Hyphomicrobiales</taxon>
        <taxon>Rhizobiaceae</taxon>
        <taxon>Rhizobium/Agrobacterium group</taxon>
        <taxon>Pararhizobium</taxon>
    </lineage>
</organism>
<dbReference type="InterPro" id="IPR038610">
    <property type="entry name" value="FliK-like_C_sf"/>
</dbReference>
<evidence type="ECO:0000259" key="2">
    <source>
        <dbReference type="Pfam" id="PF02120"/>
    </source>
</evidence>
<protein>
    <recommendedName>
        <fullName evidence="2">Flagellar hook-length control protein-like C-terminal domain-containing protein</fullName>
    </recommendedName>
</protein>
<feature type="region of interest" description="Disordered" evidence="1">
    <location>
        <begin position="216"/>
        <end position="241"/>
    </location>
</feature>
<feature type="region of interest" description="Disordered" evidence="1">
    <location>
        <begin position="335"/>
        <end position="369"/>
    </location>
</feature>
<keyword evidence="4" id="KW-1185">Reference proteome</keyword>
<sequence length="565" mass="57671">MSLVDDSLMGPIPTRSTKTAAHSSFGAGGKSAAFENAITDAGKKKAAAAALSVKDVQIEITKTDTGKTDIGKTDIGKSDAVKIGMEKGASDGDMALAGSSRDENALSNAGRTISGKARDAANTLAHQSSDLKDKAARTLQQEKASTFALLNRLASAKETAAIAAHPQAEGAAGNADAARATAADDDAKLASKLQDLPSLGKIAELVKDGKLVKATDDGQKAERSDAGWASDTGEGDATGLDVDATENGGLSQLLAMLGSPKQMSAAASAETPTTPTELISEFQALADRAGKARNDNRQTDTAGTARKAATDADSNAVANATAAGTDQTFRFARADGKGQSVSMSINTDGDKPSAKIDAAGSKAEAASSAKAETVTVLEARRYLGIAANTNSQAVAAAVTGSTEWARAMQPSSGLSSAEASSAAGKVVNTLKIQMNPIDLGMVTATLRLKDDELHVDLKVESGEAFRQLSDDQNAMVKALRAQGFAVDQINITFNAPTDASSGNAGSQQPQAGQQGRDASGEGTAQGRGRNDNSGQQQSGERYTGNDGTDEASAVSERGRADHTYM</sequence>
<name>A0A657LSG4_9HYPH</name>
<proteinExistence type="predicted"/>
<feature type="domain" description="Flagellar hook-length control protein-like C-terminal" evidence="2">
    <location>
        <begin position="422"/>
        <end position="497"/>
    </location>
</feature>
<evidence type="ECO:0000256" key="1">
    <source>
        <dbReference type="SAM" id="MobiDB-lite"/>
    </source>
</evidence>
<feature type="compositionally biased region" description="Low complexity" evidence="1">
    <location>
        <begin position="499"/>
        <end position="515"/>
    </location>
</feature>
<feature type="region of interest" description="Disordered" evidence="1">
    <location>
        <begin position="289"/>
        <end position="315"/>
    </location>
</feature>
<feature type="compositionally biased region" description="Basic and acidic residues" evidence="1">
    <location>
        <begin position="216"/>
        <end position="225"/>
    </location>
</feature>
<feature type="compositionally biased region" description="Basic and acidic residues" evidence="1">
    <location>
        <begin position="556"/>
        <end position="565"/>
    </location>
</feature>
<dbReference type="EMBL" id="LSRP01000094">
    <property type="protein sequence ID" value="OJF95401.1"/>
    <property type="molecule type" value="Genomic_DNA"/>
</dbReference>
<dbReference type="Pfam" id="PF02120">
    <property type="entry name" value="Flg_hook"/>
    <property type="match status" value="1"/>
</dbReference>
<feature type="compositionally biased region" description="Low complexity" evidence="1">
    <location>
        <begin position="355"/>
        <end position="369"/>
    </location>
</feature>
<dbReference type="RefSeq" id="WP_083531201.1">
    <property type="nucleotide sequence ID" value="NZ_LSRP01000094.1"/>
</dbReference>
<comment type="caution">
    <text evidence="3">The sequence shown here is derived from an EMBL/GenBank/DDBJ whole genome shotgun (WGS) entry which is preliminary data.</text>
</comment>
<accession>A0A657LSG4</accession>
<reference evidence="3 4" key="1">
    <citation type="submission" date="2016-02" db="EMBL/GenBank/DDBJ databases">
        <title>Genome sequencing of a beta-galactosidase producing bacteria Rhizobium sp. 59.</title>
        <authorList>
            <person name="Wang D."/>
            <person name="Kot W."/>
            <person name="Qin Y."/>
            <person name="Hansen L."/>
            <person name="Naqvi K."/>
            <person name="Rensing C."/>
        </authorList>
    </citation>
    <scope>NUCLEOTIDE SEQUENCE [LARGE SCALE GENOMIC DNA]</scope>
    <source>
        <strain evidence="3 4">59</strain>
    </source>
</reference>
<evidence type="ECO:0000313" key="3">
    <source>
        <dbReference type="EMBL" id="OJF95401.1"/>
    </source>
</evidence>
<feature type="region of interest" description="Disordered" evidence="1">
    <location>
        <begin position="1"/>
        <end position="27"/>
    </location>
</feature>
<gene>
    <name evidence="3" type="ORF">AX760_19565</name>
</gene>
<dbReference type="Gene3D" id="3.30.750.140">
    <property type="match status" value="1"/>
</dbReference>
<dbReference type="InterPro" id="IPR021136">
    <property type="entry name" value="Flagellar_hook_control-like_C"/>
</dbReference>
<feature type="region of interest" description="Disordered" evidence="1">
    <location>
        <begin position="496"/>
        <end position="565"/>
    </location>
</feature>